<gene>
    <name evidence="1" type="ORF">C0Q70_10331</name>
</gene>
<dbReference type="EMBL" id="PZQS01000005">
    <property type="protein sequence ID" value="PVD31054.1"/>
    <property type="molecule type" value="Genomic_DNA"/>
</dbReference>
<keyword evidence="2" id="KW-1185">Reference proteome</keyword>
<protein>
    <submittedName>
        <fullName evidence="1">Uncharacterized protein</fullName>
    </submittedName>
</protein>
<evidence type="ECO:0000313" key="1">
    <source>
        <dbReference type="EMBL" id="PVD31054.1"/>
    </source>
</evidence>
<organism evidence="1 2">
    <name type="scientific">Pomacea canaliculata</name>
    <name type="common">Golden apple snail</name>
    <dbReference type="NCBI Taxonomy" id="400727"/>
    <lineage>
        <taxon>Eukaryota</taxon>
        <taxon>Metazoa</taxon>
        <taxon>Spiralia</taxon>
        <taxon>Lophotrochozoa</taxon>
        <taxon>Mollusca</taxon>
        <taxon>Gastropoda</taxon>
        <taxon>Caenogastropoda</taxon>
        <taxon>Architaenioglossa</taxon>
        <taxon>Ampullarioidea</taxon>
        <taxon>Ampullariidae</taxon>
        <taxon>Pomacea</taxon>
    </lineage>
</organism>
<dbReference type="AlphaFoldDB" id="A0A2T7PCA9"/>
<proteinExistence type="predicted"/>
<name>A0A2T7PCA9_POMCA</name>
<sequence length="103" mass="12309">MKCRERDCERKDEAELIKLLSAVYVHACRKDLYVCLYIACLSRSVREREKEREKTYLVNVCQQVVRKIGDEQRRVHCSHEFFPNFPSQDVLKRCARESVERGE</sequence>
<dbReference type="Proteomes" id="UP000245119">
    <property type="component" value="Linkage Group LG5"/>
</dbReference>
<accession>A0A2T7PCA9</accession>
<comment type="caution">
    <text evidence="1">The sequence shown here is derived from an EMBL/GenBank/DDBJ whole genome shotgun (WGS) entry which is preliminary data.</text>
</comment>
<reference evidence="1 2" key="1">
    <citation type="submission" date="2018-04" db="EMBL/GenBank/DDBJ databases">
        <title>The genome of golden apple snail Pomacea canaliculata provides insight into stress tolerance and invasive adaptation.</title>
        <authorList>
            <person name="Liu C."/>
            <person name="Liu B."/>
            <person name="Ren Y."/>
            <person name="Zhang Y."/>
            <person name="Wang H."/>
            <person name="Li S."/>
            <person name="Jiang F."/>
            <person name="Yin L."/>
            <person name="Zhang G."/>
            <person name="Qian W."/>
            <person name="Fan W."/>
        </authorList>
    </citation>
    <scope>NUCLEOTIDE SEQUENCE [LARGE SCALE GENOMIC DNA]</scope>
    <source>
        <strain evidence="1">SZHN2017</strain>
        <tissue evidence="1">Muscle</tissue>
    </source>
</reference>
<evidence type="ECO:0000313" key="2">
    <source>
        <dbReference type="Proteomes" id="UP000245119"/>
    </source>
</evidence>